<dbReference type="SUPFAM" id="SSF54427">
    <property type="entry name" value="NTF2-like"/>
    <property type="match status" value="1"/>
</dbReference>
<dbReference type="InterPro" id="IPR032710">
    <property type="entry name" value="NTF2-like_dom_sf"/>
</dbReference>
<name>A0A1H9ESX9_9PSEU</name>
<reference evidence="3" key="1">
    <citation type="submission" date="2016-10" db="EMBL/GenBank/DDBJ databases">
        <authorList>
            <person name="Varghese N."/>
            <person name="Submissions S."/>
        </authorList>
    </citation>
    <scope>NUCLEOTIDE SEQUENCE [LARGE SCALE GENOMIC DNA]</scope>
    <source>
        <strain evidence="3">DSM 44437</strain>
    </source>
</reference>
<dbReference type="Proteomes" id="UP000199503">
    <property type="component" value="Unassembled WGS sequence"/>
</dbReference>
<gene>
    <name evidence="2" type="ORF">SAMN04488000_102411</name>
</gene>
<dbReference type="OrthoDB" id="1492465at2"/>
<protein>
    <submittedName>
        <fullName evidence="2">SnoaL-like domain-containing protein</fullName>
    </submittedName>
</protein>
<dbReference type="InterPro" id="IPR037401">
    <property type="entry name" value="SnoaL-like"/>
</dbReference>
<feature type="domain" description="SnoaL-like" evidence="1">
    <location>
        <begin position="2"/>
        <end position="125"/>
    </location>
</feature>
<dbReference type="EMBL" id="FOFV01000002">
    <property type="protein sequence ID" value="SEQ28735.1"/>
    <property type="molecule type" value="Genomic_DNA"/>
</dbReference>
<dbReference type="STRING" id="65499.SAMN04488000_102411"/>
<dbReference type="RefSeq" id="WP_089911649.1">
    <property type="nucleotide sequence ID" value="NZ_FOFV01000002.1"/>
</dbReference>
<organism evidence="2 3">
    <name type="scientific">Lentzea albida</name>
    <dbReference type="NCBI Taxonomy" id="65499"/>
    <lineage>
        <taxon>Bacteria</taxon>
        <taxon>Bacillati</taxon>
        <taxon>Actinomycetota</taxon>
        <taxon>Actinomycetes</taxon>
        <taxon>Pseudonocardiales</taxon>
        <taxon>Pseudonocardiaceae</taxon>
        <taxon>Lentzea</taxon>
    </lineage>
</organism>
<dbReference type="AlphaFoldDB" id="A0A1H9ESX9"/>
<accession>A0A1H9ESX9</accession>
<evidence type="ECO:0000259" key="1">
    <source>
        <dbReference type="Pfam" id="PF13577"/>
    </source>
</evidence>
<dbReference type="Gene3D" id="3.10.450.50">
    <property type="match status" value="1"/>
</dbReference>
<proteinExistence type="predicted"/>
<evidence type="ECO:0000313" key="3">
    <source>
        <dbReference type="Proteomes" id="UP000199503"/>
    </source>
</evidence>
<dbReference type="Pfam" id="PF13577">
    <property type="entry name" value="SnoaL_4"/>
    <property type="match status" value="1"/>
</dbReference>
<evidence type="ECO:0000313" key="2">
    <source>
        <dbReference type="EMBL" id="SEQ28735.1"/>
    </source>
</evidence>
<keyword evidence="3" id="KW-1185">Reference proteome</keyword>
<sequence>MDDRAELVELLSHYADIADLKEFDALPRKVFTEDLTLDFESVTGMPPMTVPLDSYVEVLRSTFAPFEATHHAITGHVVTVEGDTAKIHAHVRAEHWLPDAARWLVVGFYDDEAVRTADGWRLSRVKLTATHQENVPAAVR</sequence>